<dbReference type="AlphaFoldDB" id="A0A915KQD7"/>
<evidence type="ECO:0000313" key="3">
    <source>
        <dbReference type="WBParaSite" id="nRc.2.0.1.t39923-RA"/>
    </source>
</evidence>
<keyword evidence="1" id="KW-1133">Transmembrane helix</keyword>
<proteinExistence type="predicted"/>
<evidence type="ECO:0000256" key="1">
    <source>
        <dbReference type="SAM" id="Phobius"/>
    </source>
</evidence>
<sequence>MYELKNKKEKASEEVKHGTVGQYFEHLGCHKNQENEAPAARVRSTMVSSKSSIQIKGMKITAFQWKDRQVQLEKIVPRILGGLAMIAGEMMEVSLLFFVAL</sequence>
<keyword evidence="1" id="KW-0812">Transmembrane</keyword>
<keyword evidence="2" id="KW-1185">Reference proteome</keyword>
<dbReference type="Proteomes" id="UP000887565">
    <property type="component" value="Unplaced"/>
</dbReference>
<accession>A0A915KQD7</accession>
<reference evidence="3" key="1">
    <citation type="submission" date="2022-11" db="UniProtKB">
        <authorList>
            <consortium name="WormBaseParasite"/>
        </authorList>
    </citation>
    <scope>IDENTIFICATION</scope>
</reference>
<keyword evidence="1" id="KW-0472">Membrane</keyword>
<name>A0A915KQD7_ROMCU</name>
<evidence type="ECO:0000313" key="2">
    <source>
        <dbReference type="Proteomes" id="UP000887565"/>
    </source>
</evidence>
<feature type="transmembrane region" description="Helical" evidence="1">
    <location>
        <begin position="75"/>
        <end position="100"/>
    </location>
</feature>
<organism evidence="2 3">
    <name type="scientific">Romanomermis culicivorax</name>
    <name type="common">Nematode worm</name>
    <dbReference type="NCBI Taxonomy" id="13658"/>
    <lineage>
        <taxon>Eukaryota</taxon>
        <taxon>Metazoa</taxon>
        <taxon>Ecdysozoa</taxon>
        <taxon>Nematoda</taxon>
        <taxon>Enoplea</taxon>
        <taxon>Dorylaimia</taxon>
        <taxon>Mermithida</taxon>
        <taxon>Mermithoidea</taxon>
        <taxon>Mermithidae</taxon>
        <taxon>Romanomermis</taxon>
    </lineage>
</organism>
<dbReference type="WBParaSite" id="nRc.2.0.1.t39923-RA">
    <property type="protein sequence ID" value="nRc.2.0.1.t39923-RA"/>
    <property type="gene ID" value="nRc.2.0.1.g39923"/>
</dbReference>
<protein>
    <submittedName>
        <fullName evidence="3">Uncharacterized protein</fullName>
    </submittedName>
</protein>